<comment type="caution">
    <text evidence="2">The sequence shown here is derived from an EMBL/GenBank/DDBJ whole genome shotgun (WGS) entry which is preliminary data.</text>
</comment>
<sequence>MITIEYFNNHYFYKKDLQNLCRKYGLPANGTKAELNDFILKMLHGVLPKDIKPLRKLNRQGSLQFSEIKLDTKLLNSGFKLNNEARKYFANYFNLSNFHFKKSMAIKMRDVQKNNDGRATVKDLIAIINNPSKVINNSEEHTYQWNHFLRDFYKDDAYKDFNTPIKVAAILWKAVRDDRSPKYHHALITKYYPLIKQYKKDAK</sequence>
<dbReference type="EMBL" id="QUBG01000001">
    <property type="protein sequence ID" value="TPR46241.1"/>
    <property type="molecule type" value="Genomic_DNA"/>
</dbReference>
<gene>
    <name evidence="2" type="ORF">DY130_01625</name>
</gene>
<evidence type="ECO:0000313" key="3">
    <source>
        <dbReference type="Proteomes" id="UP000784700"/>
    </source>
</evidence>
<organism evidence="2 3">
    <name type="scientific">Apilactobacillus micheneri</name>
    <dbReference type="NCBI Taxonomy" id="1899430"/>
    <lineage>
        <taxon>Bacteria</taxon>
        <taxon>Bacillati</taxon>
        <taxon>Bacillota</taxon>
        <taxon>Bacilli</taxon>
        <taxon>Lactobacillales</taxon>
        <taxon>Lactobacillaceae</taxon>
        <taxon>Apilactobacillus</taxon>
    </lineage>
</organism>
<accession>A0A9Q8MUE0</accession>
<proteinExistence type="predicted"/>
<reference evidence="2" key="1">
    <citation type="submission" date="2018-08" db="EMBL/GenBank/DDBJ databases">
        <title>Comparative genomics of wild bee and flower associated Lactobacillus reveals potential adaptation to the bee host.</title>
        <authorList>
            <person name="Vuong H.Q."/>
            <person name="Mcfrederick Q.S."/>
        </authorList>
    </citation>
    <scope>NUCLEOTIDE SEQUENCE</scope>
    <source>
        <strain evidence="2">HV_63</strain>
    </source>
</reference>
<dbReference type="InterPro" id="IPR003034">
    <property type="entry name" value="SAP_dom"/>
</dbReference>
<feature type="domain" description="SAP" evidence="1">
    <location>
        <begin position="9"/>
        <end position="43"/>
    </location>
</feature>
<evidence type="ECO:0000313" key="2">
    <source>
        <dbReference type="EMBL" id="TPR46241.1"/>
    </source>
</evidence>
<name>A0A9Q8MUE0_9LACO</name>
<dbReference type="RefSeq" id="WP_140936154.1">
    <property type="nucleotide sequence ID" value="NZ_QUBF01000001.1"/>
</dbReference>
<dbReference type="Pfam" id="PF18953">
    <property type="entry name" value="SAP_new25"/>
    <property type="match status" value="1"/>
</dbReference>
<evidence type="ECO:0000259" key="1">
    <source>
        <dbReference type="PROSITE" id="PS50800"/>
    </source>
</evidence>
<dbReference type="Proteomes" id="UP000784700">
    <property type="component" value="Unassembled WGS sequence"/>
</dbReference>
<protein>
    <recommendedName>
        <fullName evidence="1">SAP domain-containing protein</fullName>
    </recommendedName>
</protein>
<dbReference type="PROSITE" id="PS50800">
    <property type="entry name" value="SAP"/>
    <property type="match status" value="1"/>
</dbReference>
<dbReference type="AlphaFoldDB" id="A0A9Q8MUE0"/>